<comment type="caution">
    <text evidence="5">The sequence shown here is derived from an EMBL/GenBank/DDBJ whole genome shotgun (WGS) entry which is preliminary data.</text>
</comment>
<name>A0AA88U274_9ASTE</name>
<dbReference type="GO" id="GO:0051082">
    <property type="term" value="F:unfolded protein binding"/>
    <property type="evidence" value="ECO:0007669"/>
    <property type="project" value="TreeGrafter"/>
</dbReference>
<comment type="similarity">
    <text evidence="1 3">Belongs to the GrpE family.</text>
</comment>
<dbReference type="InterPro" id="IPR000740">
    <property type="entry name" value="GrpE"/>
</dbReference>
<dbReference type="HAMAP" id="MF_01151">
    <property type="entry name" value="GrpE"/>
    <property type="match status" value="1"/>
</dbReference>
<evidence type="ECO:0000256" key="4">
    <source>
        <dbReference type="SAM" id="MobiDB-lite"/>
    </source>
</evidence>
<dbReference type="GO" id="GO:0006457">
    <property type="term" value="P:protein folding"/>
    <property type="evidence" value="ECO:0007669"/>
    <property type="project" value="InterPro"/>
</dbReference>
<keyword evidence="2" id="KW-0143">Chaperone</keyword>
<dbReference type="CDD" id="cd00446">
    <property type="entry name" value="GrpE"/>
    <property type="match status" value="1"/>
</dbReference>
<reference evidence="5" key="1">
    <citation type="submission" date="2022-12" db="EMBL/GenBank/DDBJ databases">
        <title>Draft genome assemblies for two species of Escallonia (Escalloniales).</title>
        <authorList>
            <person name="Chanderbali A."/>
            <person name="Dervinis C."/>
            <person name="Anghel I."/>
            <person name="Soltis D."/>
            <person name="Soltis P."/>
            <person name="Zapata F."/>
        </authorList>
    </citation>
    <scope>NUCLEOTIDE SEQUENCE</scope>
    <source>
        <strain evidence="5">UCBG92.1500</strain>
        <tissue evidence="5">Leaf</tissue>
    </source>
</reference>
<dbReference type="GO" id="GO:0009507">
    <property type="term" value="C:chloroplast"/>
    <property type="evidence" value="ECO:0007669"/>
    <property type="project" value="TreeGrafter"/>
</dbReference>
<dbReference type="InterPro" id="IPR013805">
    <property type="entry name" value="GrpE_CC"/>
</dbReference>
<dbReference type="GO" id="GO:0000774">
    <property type="term" value="F:adenyl-nucleotide exchange factor activity"/>
    <property type="evidence" value="ECO:0007669"/>
    <property type="project" value="InterPro"/>
</dbReference>
<sequence length="411" mass="45605">MATTVLRTPTFRAPPTPLNKDPFKSRNLVCASFAQNRVFPNVHFIKSSTPQRLSRRLSKFLPYGTYEETTETEEKVEVQESLAEILCFMAMEALIVVRLCGVEAGVRASDKSVMLPWLLPLIMVREPLSSSLPQEALDDADNAADVEDTGSKGESTDAEEPASATLASLQLYKEALANNDESRIAEIEALLISIEEETLLLESKVATFSEELSNEKARVLRISADFDNFRKRTERERLSLVTNARGEVVENLLPVLDNFERAKSQIKVATEGEEKINNSYQSIYKQFVEVLGALGVVPVETTGNPFDPLASLRVGSKFSQYLMSFFKRCLKFVQLHEAIMREDSAEYEEDVIIQEFRKGFKLGDRLLRPSMVKVSAGPGPAKPEPVEPEEPEGVSEVSDMGGAEPASSSDL</sequence>
<dbReference type="PANTHER" id="PTHR21237">
    <property type="entry name" value="GRPE PROTEIN"/>
    <property type="match status" value="1"/>
</dbReference>
<dbReference type="EMBL" id="JAVXUO010003160">
    <property type="protein sequence ID" value="KAK2966001.1"/>
    <property type="molecule type" value="Genomic_DNA"/>
</dbReference>
<evidence type="ECO:0000256" key="2">
    <source>
        <dbReference type="ARBA" id="ARBA00023186"/>
    </source>
</evidence>
<dbReference type="GO" id="GO:0042803">
    <property type="term" value="F:protein homodimerization activity"/>
    <property type="evidence" value="ECO:0007669"/>
    <property type="project" value="InterPro"/>
</dbReference>
<dbReference type="AlphaFoldDB" id="A0AA88U274"/>
<dbReference type="Proteomes" id="UP001187471">
    <property type="component" value="Unassembled WGS sequence"/>
</dbReference>
<keyword evidence="6" id="KW-1185">Reference proteome</keyword>
<dbReference type="SUPFAM" id="SSF58014">
    <property type="entry name" value="Coiled-coil domain of nucleotide exchange factor GrpE"/>
    <property type="match status" value="1"/>
</dbReference>
<accession>A0AA88U274</accession>
<organism evidence="5 6">
    <name type="scientific">Escallonia rubra</name>
    <dbReference type="NCBI Taxonomy" id="112253"/>
    <lineage>
        <taxon>Eukaryota</taxon>
        <taxon>Viridiplantae</taxon>
        <taxon>Streptophyta</taxon>
        <taxon>Embryophyta</taxon>
        <taxon>Tracheophyta</taxon>
        <taxon>Spermatophyta</taxon>
        <taxon>Magnoliopsida</taxon>
        <taxon>eudicotyledons</taxon>
        <taxon>Gunneridae</taxon>
        <taxon>Pentapetalae</taxon>
        <taxon>asterids</taxon>
        <taxon>campanulids</taxon>
        <taxon>Escalloniales</taxon>
        <taxon>Escalloniaceae</taxon>
        <taxon>Escallonia</taxon>
    </lineage>
</organism>
<dbReference type="SUPFAM" id="SSF51064">
    <property type="entry name" value="Head domain of nucleotide exchange factor GrpE"/>
    <property type="match status" value="1"/>
</dbReference>
<proteinExistence type="inferred from homology"/>
<dbReference type="FunFam" id="3.90.20.20:FF:000006">
    <property type="entry name" value="GrpE protein homolog"/>
    <property type="match status" value="1"/>
</dbReference>
<dbReference type="Pfam" id="PF01025">
    <property type="entry name" value="GrpE"/>
    <property type="match status" value="2"/>
</dbReference>
<gene>
    <name evidence="5" type="ORF">RJ640_011619</name>
</gene>
<evidence type="ECO:0000313" key="6">
    <source>
        <dbReference type="Proteomes" id="UP001187471"/>
    </source>
</evidence>
<dbReference type="InterPro" id="IPR009012">
    <property type="entry name" value="GrpE_head"/>
</dbReference>
<dbReference type="PRINTS" id="PR00773">
    <property type="entry name" value="GRPEPROTEIN"/>
</dbReference>
<dbReference type="Gene3D" id="2.30.22.10">
    <property type="entry name" value="Head domain of nucleotide exchange factor GrpE"/>
    <property type="match status" value="1"/>
</dbReference>
<dbReference type="GO" id="GO:0051087">
    <property type="term" value="F:protein-folding chaperone binding"/>
    <property type="evidence" value="ECO:0007669"/>
    <property type="project" value="InterPro"/>
</dbReference>
<feature type="region of interest" description="Disordered" evidence="4">
    <location>
        <begin position="140"/>
        <end position="163"/>
    </location>
</feature>
<evidence type="ECO:0008006" key="7">
    <source>
        <dbReference type="Google" id="ProtNLM"/>
    </source>
</evidence>
<dbReference type="PANTHER" id="PTHR21237:SF27">
    <property type="entry name" value="GRPE PROTEIN HOMOLOG"/>
    <property type="match status" value="1"/>
</dbReference>
<evidence type="ECO:0000256" key="1">
    <source>
        <dbReference type="ARBA" id="ARBA00009054"/>
    </source>
</evidence>
<evidence type="ECO:0000256" key="3">
    <source>
        <dbReference type="RuleBase" id="RU004478"/>
    </source>
</evidence>
<dbReference type="Gene3D" id="3.90.20.20">
    <property type="match status" value="1"/>
</dbReference>
<feature type="region of interest" description="Disordered" evidence="4">
    <location>
        <begin position="373"/>
        <end position="411"/>
    </location>
</feature>
<protein>
    <recommendedName>
        <fullName evidence="7">GrpE protein homolog</fullName>
    </recommendedName>
</protein>
<evidence type="ECO:0000313" key="5">
    <source>
        <dbReference type="EMBL" id="KAK2966001.1"/>
    </source>
</evidence>